<proteinExistence type="inferred from homology"/>
<dbReference type="PROSITE" id="PS00544">
    <property type="entry name" value="METMALONYL_COA_MUTASE"/>
    <property type="match status" value="1"/>
</dbReference>
<feature type="domain" description="Methylmalonyl-CoA mutase alpha/beta chain catalytic" evidence="7">
    <location>
        <begin position="153"/>
        <end position="418"/>
    </location>
</feature>
<evidence type="ECO:0000256" key="4">
    <source>
        <dbReference type="ARBA" id="ARBA00022628"/>
    </source>
</evidence>
<keyword evidence="9" id="KW-1185">Reference proteome</keyword>
<keyword evidence="6" id="KW-0170">Cobalt</keyword>
<comment type="cofactor">
    <cofactor evidence="1">
        <name>adenosylcob(III)alamin</name>
        <dbReference type="ChEBI" id="CHEBI:18408"/>
    </cofactor>
</comment>
<dbReference type="SUPFAM" id="SSF51703">
    <property type="entry name" value="Cobalamin (vitamin B12)-dependent enzymes"/>
    <property type="match status" value="1"/>
</dbReference>
<sequence length="574" mass="60135">MEFQQVALADWRAQVEKELAGRPFDKTLVHEALSGVDIAPLYTEAPQGVGRWQRAEPFRICMRHEPGASRDALVADRAGGADAFWLGLGELDALLRTGGGAGIADGAFFVLDAEDAPPEGFAAKAFALNVDPLARRARGGSPSGDAAQALSALGRTARKVEERFPGASAVMISTLPYHDAGADAADELAFALSTGVSYLEALRDAGLSADAAARQIALQVAVGRDTFLELCKVRALRICWAKLLVAAGGRDVAEATGANDAKGAARTNVHAVCSSRTLTVRDPWVNLLRITTQVFAAVLGGADWVTPQAFDRALGAPSAQAHRIARNTGLVLREESFLGKVMDPAGGSYYLDTLTDALAREGWKRFRALEQEGGIVSALESGRLAARLEAAWRSRLSAIASRKTPILGVSEFANLDEELPRSAPAAATASAKAGGALPAHRDAEPFETLRAHAEAQTSAPEALLATLGPLPESRARVGFAAGFFAAGGIRTRESTADEEAVVACICGSDERYATEAAARARALKAAGCQRVLLAGRPGALEATLREAGVDGFIFVGCDVIATLSELFQVFPGTP</sequence>
<keyword evidence="4" id="KW-0846">Cobalamin</keyword>
<dbReference type="Gene3D" id="3.20.20.240">
    <property type="entry name" value="Methylmalonyl-CoA mutase"/>
    <property type="match status" value="1"/>
</dbReference>
<evidence type="ECO:0000256" key="2">
    <source>
        <dbReference type="ARBA" id="ARBA00008465"/>
    </source>
</evidence>
<evidence type="ECO:0000313" key="8">
    <source>
        <dbReference type="EMBL" id="WXB11640.1"/>
    </source>
</evidence>
<dbReference type="EC" id="5.4.99.2" evidence="3"/>
<comment type="similarity">
    <text evidence="2">Belongs to the methylmalonyl-CoA mutase family.</text>
</comment>
<evidence type="ECO:0000313" key="9">
    <source>
        <dbReference type="Proteomes" id="UP001370348"/>
    </source>
</evidence>
<dbReference type="Proteomes" id="UP001370348">
    <property type="component" value="Chromosome"/>
</dbReference>
<gene>
    <name evidence="8" type="ORF">LZC94_27725</name>
</gene>
<evidence type="ECO:0000256" key="3">
    <source>
        <dbReference type="ARBA" id="ARBA00012398"/>
    </source>
</evidence>
<dbReference type="Pfam" id="PF01642">
    <property type="entry name" value="MM_CoA_mutase"/>
    <property type="match status" value="1"/>
</dbReference>
<dbReference type="EMBL" id="CP089984">
    <property type="protein sequence ID" value="WXB11640.1"/>
    <property type="molecule type" value="Genomic_DNA"/>
</dbReference>
<dbReference type="InterPro" id="IPR016176">
    <property type="entry name" value="Cbl-dep_enz_cat"/>
</dbReference>
<evidence type="ECO:0000259" key="7">
    <source>
        <dbReference type="Pfam" id="PF01642"/>
    </source>
</evidence>
<reference evidence="8 9" key="1">
    <citation type="submission" date="2021-12" db="EMBL/GenBank/DDBJ databases">
        <title>Discovery of the Pendulisporaceae a myxobacterial family with distinct sporulation behavior and unique specialized metabolism.</title>
        <authorList>
            <person name="Garcia R."/>
            <person name="Popoff A."/>
            <person name="Bader C.D."/>
            <person name="Loehr J."/>
            <person name="Walesch S."/>
            <person name="Walt C."/>
            <person name="Boldt J."/>
            <person name="Bunk B."/>
            <person name="Haeckl F.J.F.P.J."/>
            <person name="Gunesch A.P."/>
            <person name="Birkelbach J."/>
            <person name="Nuebel U."/>
            <person name="Pietschmann T."/>
            <person name="Bach T."/>
            <person name="Mueller R."/>
        </authorList>
    </citation>
    <scope>NUCLEOTIDE SEQUENCE [LARGE SCALE GENOMIC DNA]</scope>
    <source>
        <strain evidence="8 9">MSr11954</strain>
    </source>
</reference>
<evidence type="ECO:0000256" key="1">
    <source>
        <dbReference type="ARBA" id="ARBA00001922"/>
    </source>
</evidence>
<keyword evidence="5" id="KW-0413">Isomerase</keyword>
<dbReference type="PANTHER" id="PTHR48101">
    <property type="entry name" value="METHYLMALONYL-COA MUTASE, MITOCHONDRIAL-RELATED"/>
    <property type="match status" value="1"/>
</dbReference>
<accession>A0ABZ2LR53</accession>
<evidence type="ECO:0000256" key="5">
    <source>
        <dbReference type="ARBA" id="ARBA00023235"/>
    </source>
</evidence>
<dbReference type="InterPro" id="IPR058549">
    <property type="entry name" value="MeMalonylCoA_mutase_a/b_site"/>
</dbReference>
<dbReference type="PANTHER" id="PTHR48101:SF4">
    <property type="entry name" value="METHYLMALONYL-COA MUTASE, MITOCHONDRIAL"/>
    <property type="match status" value="1"/>
</dbReference>
<dbReference type="InterPro" id="IPR006099">
    <property type="entry name" value="MeMalonylCoA_mutase_a/b_cat"/>
</dbReference>
<dbReference type="Gene3D" id="3.40.50.280">
    <property type="entry name" value="Cobalamin-binding domain"/>
    <property type="match status" value="1"/>
</dbReference>
<dbReference type="RefSeq" id="WP_394821260.1">
    <property type="nucleotide sequence ID" value="NZ_CP089984.1"/>
</dbReference>
<protein>
    <recommendedName>
        <fullName evidence="3">methylmalonyl-CoA mutase</fullName>
        <ecNumber evidence="3">5.4.99.2</ecNumber>
    </recommendedName>
</protein>
<organism evidence="8 9">
    <name type="scientific">Pendulispora albinea</name>
    <dbReference type="NCBI Taxonomy" id="2741071"/>
    <lineage>
        <taxon>Bacteria</taxon>
        <taxon>Pseudomonadati</taxon>
        <taxon>Myxococcota</taxon>
        <taxon>Myxococcia</taxon>
        <taxon>Myxococcales</taxon>
        <taxon>Sorangiineae</taxon>
        <taxon>Pendulisporaceae</taxon>
        <taxon>Pendulispora</taxon>
    </lineage>
</organism>
<evidence type="ECO:0000256" key="6">
    <source>
        <dbReference type="ARBA" id="ARBA00023285"/>
    </source>
</evidence>
<name>A0ABZ2LR53_9BACT</name>